<dbReference type="Ensembl" id="ENSSBOT00000052179.1">
    <property type="protein sequence ID" value="ENSSBOP00000035250.1"/>
    <property type="gene ID" value="ENSSBOG00000033784.1"/>
</dbReference>
<reference evidence="1" key="1">
    <citation type="submission" date="2025-08" db="UniProtKB">
        <authorList>
            <consortium name="Ensembl"/>
        </authorList>
    </citation>
    <scope>IDENTIFICATION</scope>
</reference>
<accession>A0A2K6UTK2</accession>
<protein>
    <submittedName>
        <fullName evidence="1">Uncharacterized protein</fullName>
    </submittedName>
</protein>
<sequence length="77" mass="8415">MKQVHSSGLLAPLGSLWTLSCIPGNGECIIDLCYRLVYLDSLNSSNPVEAWLSAQRVPLHGKAQSRWVGALLFDLGF</sequence>
<evidence type="ECO:0000313" key="2">
    <source>
        <dbReference type="Proteomes" id="UP000233220"/>
    </source>
</evidence>
<dbReference type="Proteomes" id="UP000233220">
    <property type="component" value="Unplaced"/>
</dbReference>
<keyword evidence="2" id="KW-1185">Reference proteome</keyword>
<dbReference type="GeneTree" id="ENSGT00910000148287"/>
<name>A0A2K6UTK2_SAIBB</name>
<organism evidence="1 2">
    <name type="scientific">Saimiri boliviensis boliviensis</name>
    <name type="common">Bolivian squirrel monkey</name>
    <dbReference type="NCBI Taxonomy" id="39432"/>
    <lineage>
        <taxon>Eukaryota</taxon>
        <taxon>Metazoa</taxon>
        <taxon>Chordata</taxon>
        <taxon>Craniata</taxon>
        <taxon>Vertebrata</taxon>
        <taxon>Euteleostomi</taxon>
        <taxon>Mammalia</taxon>
        <taxon>Eutheria</taxon>
        <taxon>Euarchontoglires</taxon>
        <taxon>Primates</taxon>
        <taxon>Haplorrhini</taxon>
        <taxon>Platyrrhini</taxon>
        <taxon>Cebidae</taxon>
        <taxon>Saimiriinae</taxon>
        <taxon>Saimiri</taxon>
    </lineage>
</organism>
<dbReference type="AlphaFoldDB" id="A0A2K6UTK2"/>
<dbReference type="OMA" id="GECIIDL"/>
<reference evidence="1" key="2">
    <citation type="submission" date="2025-09" db="UniProtKB">
        <authorList>
            <consortium name="Ensembl"/>
        </authorList>
    </citation>
    <scope>IDENTIFICATION</scope>
</reference>
<evidence type="ECO:0000313" key="1">
    <source>
        <dbReference type="Ensembl" id="ENSSBOP00000035250.1"/>
    </source>
</evidence>
<proteinExistence type="predicted"/>
<dbReference type="PROSITE" id="PS51257">
    <property type="entry name" value="PROKAR_LIPOPROTEIN"/>
    <property type="match status" value="1"/>
</dbReference>